<accession>A0A7C2V346</accession>
<dbReference type="AlphaFoldDB" id="A0A7C2V346"/>
<dbReference type="PANTHER" id="PTHR11851:SF49">
    <property type="entry name" value="MITOCHONDRIAL-PROCESSING PEPTIDASE SUBUNIT ALPHA"/>
    <property type="match status" value="1"/>
</dbReference>
<name>A0A7C2V346_9AQUI</name>
<dbReference type="InterPro" id="IPR050361">
    <property type="entry name" value="MPP/UQCRC_Complex"/>
</dbReference>
<dbReference type="PANTHER" id="PTHR11851">
    <property type="entry name" value="METALLOPROTEASE"/>
    <property type="match status" value="1"/>
</dbReference>
<evidence type="ECO:0000256" key="1">
    <source>
        <dbReference type="ARBA" id="ARBA00001947"/>
    </source>
</evidence>
<gene>
    <name evidence="6" type="ORF">ENO47_02950</name>
</gene>
<evidence type="ECO:0000313" key="6">
    <source>
        <dbReference type="EMBL" id="HEW45618.1"/>
    </source>
</evidence>
<dbReference type="GO" id="GO:0004222">
    <property type="term" value="F:metalloendopeptidase activity"/>
    <property type="evidence" value="ECO:0007669"/>
    <property type="project" value="InterPro"/>
</dbReference>
<feature type="domain" description="Peptidase M16 N-terminal" evidence="4">
    <location>
        <begin position="22"/>
        <end position="165"/>
    </location>
</feature>
<comment type="cofactor">
    <cofactor evidence="1">
        <name>Zn(2+)</name>
        <dbReference type="ChEBI" id="CHEBI:29105"/>
    </cofactor>
</comment>
<dbReference type="Pfam" id="PF00675">
    <property type="entry name" value="Peptidase_M16"/>
    <property type="match status" value="1"/>
</dbReference>
<organism evidence="6">
    <name type="scientific">Hydrogenobacter sp</name>
    <dbReference type="NCBI Taxonomy" id="2152829"/>
    <lineage>
        <taxon>Bacteria</taxon>
        <taxon>Pseudomonadati</taxon>
        <taxon>Aquificota</taxon>
        <taxon>Aquificia</taxon>
        <taxon>Aquificales</taxon>
        <taxon>Aquificaceae</taxon>
        <taxon>Hydrogenobacter</taxon>
    </lineage>
</organism>
<proteinExistence type="inferred from homology"/>
<dbReference type="EMBL" id="DSFP01000031">
    <property type="protein sequence ID" value="HEW45618.1"/>
    <property type="molecule type" value="Genomic_DNA"/>
</dbReference>
<evidence type="ECO:0000259" key="5">
    <source>
        <dbReference type="Pfam" id="PF05193"/>
    </source>
</evidence>
<dbReference type="Pfam" id="PF05193">
    <property type="entry name" value="Peptidase_M16_C"/>
    <property type="match status" value="1"/>
</dbReference>
<feature type="domain" description="Peptidase M16 C-terminal" evidence="5">
    <location>
        <begin position="173"/>
        <end position="348"/>
    </location>
</feature>
<dbReference type="InterPro" id="IPR001431">
    <property type="entry name" value="Pept_M16_Zn_BS"/>
</dbReference>
<comment type="similarity">
    <text evidence="2 3">Belongs to the peptidase M16 family.</text>
</comment>
<dbReference type="InterPro" id="IPR011249">
    <property type="entry name" value="Metalloenz_LuxS/M16"/>
</dbReference>
<dbReference type="PROSITE" id="PS00143">
    <property type="entry name" value="INSULINASE"/>
    <property type="match status" value="1"/>
</dbReference>
<comment type="caution">
    <text evidence="6">The sequence shown here is derived from an EMBL/GenBank/DDBJ whole genome shotgun (WGS) entry which is preliminary data.</text>
</comment>
<reference evidence="6" key="1">
    <citation type="journal article" date="2020" name="mSystems">
        <title>Genome- and Community-Level Interaction Insights into Carbon Utilization and Element Cycling Functions of Hydrothermarchaeota in Hydrothermal Sediment.</title>
        <authorList>
            <person name="Zhou Z."/>
            <person name="Liu Y."/>
            <person name="Xu W."/>
            <person name="Pan J."/>
            <person name="Luo Z.H."/>
            <person name="Li M."/>
        </authorList>
    </citation>
    <scope>NUCLEOTIDE SEQUENCE [LARGE SCALE GENOMIC DNA]</scope>
    <source>
        <strain evidence="6">SpSt-132</strain>
    </source>
</reference>
<evidence type="ECO:0000256" key="3">
    <source>
        <dbReference type="RuleBase" id="RU004447"/>
    </source>
</evidence>
<protein>
    <submittedName>
        <fullName evidence="6">Insulinase family protein</fullName>
    </submittedName>
</protein>
<dbReference type="Gene3D" id="3.30.830.10">
    <property type="entry name" value="Metalloenzyme, LuxS/M16 peptidase-like"/>
    <property type="match status" value="2"/>
</dbReference>
<dbReference type="InterPro" id="IPR007863">
    <property type="entry name" value="Peptidase_M16_C"/>
</dbReference>
<sequence>MVAVALSGELRTYKLPNGAKLVINKREDTQAVALHVWFKVGSIYEDYHQKGMAHFLEHMLFNGSEKYAYGQIDYIVESLGGNINAGTSKEYTFYHITIAKPYWKQAFEVLYQLTQKPLLLEDMIEKEKPIVIEELKRGKDNPTTVLWEEFEKLIYKVSPYRYPIIGYEETIQKFNRAMLLEFYKNFYQPKNMFLVVVGDVDPEEVYQEALSTFGKEEGRPVQRPSILPEPEQLENRSKLIKDPRVEKTYWLIGWKVPAIGTKEYYALVVLDQILGNGKTSLFYRELKEKGLVYGIYTGDFGRPMDNVFFLSATLDRERLEEVKEKAFKLMEGLKESLTEEEVQKAKERVINSEVFALEKVENDAFYIGYSLTVVGLLDYYKYFENNIRSVRREDVLRVLENYILNRSYSEVIMVPEK</sequence>
<dbReference type="GO" id="GO:0006508">
    <property type="term" value="P:proteolysis"/>
    <property type="evidence" value="ECO:0007669"/>
    <property type="project" value="InterPro"/>
</dbReference>
<evidence type="ECO:0000256" key="2">
    <source>
        <dbReference type="ARBA" id="ARBA00007261"/>
    </source>
</evidence>
<dbReference type="InterPro" id="IPR011765">
    <property type="entry name" value="Pept_M16_N"/>
</dbReference>
<evidence type="ECO:0000259" key="4">
    <source>
        <dbReference type="Pfam" id="PF00675"/>
    </source>
</evidence>
<dbReference type="GO" id="GO:0046872">
    <property type="term" value="F:metal ion binding"/>
    <property type="evidence" value="ECO:0007669"/>
    <property type="project" value="InterPro"/>
</dbReference>
<dbReference type="SUPFAM" id="SSF63411">
    <property type="entry name" value="LuxS/MPP-like metallohydrolase"/>
    <property type="match status" value="2"/>
</dbReference>